<evidence type="ECO:0000313" key="3">
    <source>
        <dbReference type="Proteomes" id="UP001499843"/>
    </source>
</evidence>
<proteinExistence type="predicted"/>
<keyword evidence="3" id="KW-1185">Reference proteome</keyword>
<dbReference type="EMBL" id="BAAAQX010000085">
    <property type="protein sequence ID" value="GAA2220283.1"/>
    <property type="molecule type" value="Genomic_DNA"/>
</dbReference>
<name>A0ABP5Q325_9ACTN</name>
<gene>
    <name evidence="2" type="ORF">GCM10009850_122150</name>
</gene>
<reference evidence="3" key="1">
    <citation type="journal article" date="2019" name="Int. J. Syst. Evol. Microbiol.">
        <title>The Global Catalogue of Microorganisms (GCM) 10K type strain sequencing project: providing services to taxonomists for standard genome sequencing and annotation.</title>
        <authorList>
            <consortium name="The Broad Institute Genomics Platform"/>
            <consortium name="The Broad Institute Genome Sequencing Center for Infectious Disease"/>
            <person name="Wu L."/>
            <person name="Ma J."/>
        </authorList>
    </citation>
    <scope>NUCLEOTIDE SEQUENCE [LARGE SCALE GENOMIC DNA]</scope>
    <source>
        <strain evidence="3">JCM 16114</strain>
    </source>
</reference>
<evidence type="ECO:0000313" key="2">
    <source>
        <dbReference type="EMBL" id="GAA2220283.1"/>
    </source>
</evidence>
<sequence length="123" mass="13000">MDSHGSAPAMGAPTGAIPQSRSADGDVTRRRQAVTPIPQVAGVPFYEWTVWSTETQGSCGVTSLWSRATVHLVTALLNSPAGAVGRIRPARIDRDRPLDYAPTAPIIQACRLSHGAVRLWGGA</sequence>
<organism evidence="2 3">
    <name type="scientific">Nonomuraea monospora</name>
    <dbReference type="NCBI Taxonomy" id="568818"/>
    <lineage>
        <taxon>Bacteria</taxon>
        <taxon>Bacillati</taxon>
        <taxon>Actinomycetota</taxon>
        <taxon>Actinomycetes</taxon>
        <taxon>Streptosporangiales</taxon>
        <taxon>Streptosporangiaceae</taxon>
        <taxon>Nonomuraea</taxon>
    </lineage>
</organism>
<feature type="region of interest" description="Disordered" evidence="1">
    <location>
        <begin position="1"/>
        <end position="33"/>
    </location>
</feature>
<protein>
    <submittedName>
        <fullName evidence="2">Uncharacterized protein</fullName>
    </submittedName>
</protein>
<dbReference type="Proteomes" id="UP001499843">
    <property type="component" value="Unassembled WGS sequence"/>
</dbReference>
<comment type="caution">
    <text evidence="2">The sequence shown here is derived from an EMBL/GenBank/DDBJ whole genome shotgun (WGS) entry which is preliminary data.</text>
</comment>
<accession>A0ABP5Q325</accession>
<evidence type="ECO:0000256" key="1">
    <source>
        <dbReference type="SAM" id="MobiDB-lite"/>
    </source>
</evidence>